<keyword evidence="13" id="KW-1185">Reference proteome</keyword>
<dbReference type="InterPro" id="IPR032976">
    <property type="entry name" value="YJEFN_prot_NAXE-like"/>
</dbReference>
<evidence type="ECO:0000256" key="10">
    <source>
        <dbReference type="HAMAP-Rule" id="MF_03159"/>
    </source>
</evidence>
<keyword evidence="10" id="KW-0496">Mitochondrion</keyword>
<organism evidence="12 13">
    <name type="scientific">Pseudomicrostroma glucosiphilum</name>
    <dbReference type="NCBI Taxonomy" id="1684307"/>
    <lineage>
        <taxon>Eukaryota</taxon>
        <taxon>Fungi</taxon>
        <taxon>Dikarya</taxon>
        <taxon>Basidiomycota</taxon>
        <taxon>Ustilaginomycotina</taxon>
        <taxon>Exobasidiomycetes</taxon>
        <taxon>Microstromatales</taxon>
        <taxon>Microstromatales incertae sedis</taxon>
        <taxon>Pseudomicrostroma</taxon>
    </lineage>
</organism>
<dbReference type="GO" id="GO:0000166">
    <property type="term" value="F:nucleotide binding"/>
    <property type="evidence" value="ECO:0007669"/>
    <property type="project" value="UniProtKB-KW"/>
</dbReference>
<keyword evidence="6" id="KW-0521">NADP</keyword>
<dbReference type="SUPFAM" id="SSF64153">
    <property type="entry name" value="YjeF N-terminal domain-like"/>
    <property type="match status" value="1"/>
</dbReference>
<dbReference type="Pfam" id="PF03853">
    <property type="entry name" value="YjeF_N"/>
    <property type="match status" value="1"/>
</dbReference>
<feature type="binding site" evidence="10">
    <location>
        <position position="192"/>
    </location>
    <ligand>
        <name>K(+)</name>
        <dbReference type="ChEBI" id="CHEBI:29103"/>
    </ligand>
</feature>
<dbReference type="InterPro" id="IPR036652">
    <property type="entry name" value="YjeF_N_dom_sf"/>
</dbReference>
<reference evidence="12 13" key="1">
    <citation type="journal article" date="2018" name="Mol. Biol. Evol.">
        <title>Broad Genomic Sampling Reveals a Smut Pathogenic Ancestry of the Fungal Clade Ustilaginomycotina.</title>
        <authorList>
            <person name="Kijpornyongpan T."/>
            <person name="Mondo S.J."/>
            <person name="Barry K."/>
            <person name="Sandor L."/>
            <person name="Lee J."/>
            <person name="Lipzen A."/>
            <person name="Pangilinan J."/>
            <person name="LaButti K."/>
            <person name="Hainaut M."/>
            <person name="Henrissat B."/>
            <person name="Grigoriev I.V."/>
            <person name="Spatafora J.W."/>
            <person name="Aime M.C."/>
        </authorList>
    </citation>
    <scope>NUCLEOTIDE SEQUENCE [LARGE SCALE GENOMIC DNA]</scope>
    <source>
        <strain evidence="12 13">MCA 4718</strain>
    </source>
</reference>
<dbReference type="GeneID" id="37011902"/>
<keyword evidence="4 10" id="KW-0479">Metal-binding</keyword>
<evidence type="ECO:0000256" key="6">
    <source>
        <dbReference type="ARBA" id="ARBA00022857"/>
    </source>
</evidence>
<feature type="domain" description="YjeF N-terminal" evidence="11">
    <location>
        <begin position="30"/>
        <end position="250"/>
    </location>
</feature>
<feature type="binding site" evidence="10">
    <location>
        <position position="146"/>
    </location>
    <ligand>
        <name>K(+)</name>
        <dbReference type="ChEBI" id="CHEBI:29103"/>
    </ligand>
</feature>
<evidence type="ECO:0000256" key="4">
    <source>
        <dbReference type="ARBA" id="ARBA00022723"/>
    </source>
</evidence>
<proteinExistence type="inferred from homology"/>
<gene>
    <name evidence="12" type="ORF">BCV69DRAFT_245665</name>
</gene>
<comment type="catalytic activity">
    <reaction evidence="1 10">
        <text>(6R)-NADHX = (6S)-NADHX</text>
        <dbReference type="Rhea" id="RHEA:32215"/>
        <dbReference type="ChEBI" id="CHEBI:64074"/>
        <dbReference type="ChEBI" id="CHEBI:64075"/>
        <dbReference type="EC" id="5.1.99.6"/>
    </reaction>
</comment>
<dbReference type="RefSeq" id="XP_025350109.1">
    <property type="nucleotide sequence ID" value="XM_025490168.1"/>
</dbReference>
<comment type="subcellular location">
    <subcellularLocation>
        <location evidence="10">Cytoplasm</location>
    </subcellularLocation>
    <subcellularLocation>
        <location evidence="10">Mitochondrion</location>
    </subcellularLocation>
</comment>
<dbReference type="HAMAP" id="MF_01966">
    <property type="entry name" value="NADHX_epimerase"/>
    <property type="match status" value="1"/>
</dbReference>
<dbReference type="EMBL" id="KZ819322">
    <property type="protein sequence ID" value="PWN22949.1"/>
    <property type="molecule type" value="Genomic_DNA"/>
</dbReference>
<evidence type="ECO:0000256" key="5">
    <source>
        <dbReference type="ARBA" id="ARBA00022741"/>
    </source>
</evidence>
<dbReference type="GO" id="GO:0052856">
    <property type="term" value="F:NAD(P)HX epimerase activity"/>
    <property type="evidence" value="ECO:0007669"/>
    <property type="project" value="UniProtKB-UniRule"/>
</dbReference>
<dbReference type="GO" id="GO:0005739">
    <property type="term" value="C:mitochondrion"/>
    <property type="evidence" value="ECO:0007669"/>
    <property type="project" value="UniProtKB-SubCell"/>
</dbReference>
<protein>
    <recommendedName>
        <fullName evidence="3 10">NAD(P)H-hydrate epimerase</fullName>
        <ecNumber evidence="3 10">5.1.99.6</ecNumber>
    </recommendedName>
    <alternativeName>
        <fullName evidence="10">NAD(P)HX epimerase</fullName>
    </alternativeName>
</protein>
<evidence type="ECO:0000313" key="12">
    <source>
        <dbReference type="EMBL" id="PWN22949.1"/>
    </source>
</evidence>
<accession>A0A316UCN6</accession>
<dbReference type="Gene3D" id="3.40.50.10260">
    <property type="entry name" value="YjeF N-terminal domain"/>
    <property type="match status" value="1"/>
</dbReference>
<evidence type="ECO:0000313" key="13">
    <source>
        <dbReference type="Proteomes" id="UP000245942"/>
    </source>
</evidence>
<keyword evidence="8 10" id="KW-0520">NAD</keyword>
<dbReference type="STRING" id="1684307.A0A316UCN6"/>
<dbReference type="EC" id="5.1.99.6" evidence="3 10"/>
<dbReference type="Proteomes" id="UP000245942">
    <property type="component" value="Unassembled WGS sequence"/>
</dbReference>
<evidence type="ECO:0000256" key="3">
    <source>
        <dbReference type="ARBA" id="ARBA00012228"/>
    </source>
</evidence>
<comment type="similarity">
    <text evidence="10">Belongs to the NnrE/AIBP family.</text>
</comment>
<dbReference type="PANTHER" id="PTHR13232">
    <property type="entry name" value="NAD(P)H-HYDRATE EPIMERASE"/>
    <property type="match status" value="1"/>
</dbReference>
<feature type="binding site" evidence="10">
    <location>
        <begin position="82"/>
        <end position="86"/>
    </location>
    <ligand>
        <name>(6S)-NADPHX</name>
        <dbReference type="ChEBI" id="CHEBI:64076"/>
    </ligand>
</feature>
<dbReference type="NCBIfam" id="TIGR00197">
    <property type="entry name" value="yjeF_nterm"/>
    <property type="match status" value="1"/>
</dbReference>
<comment type="function">
    <text evidence="10">Catalyzes the epimerization of the S- and R-forms of NAD(P)HX, a damaged form of NAD(P)H that is a result of enzymatic or heat-dependent hydration. This is a prerequisite for the S-specific NAD(P)H-hydrate dehydratase to allow the repair of both epimers of NAD(P)HX.</text>
</comment>
<feature type="binding site" evidence="10">
    <location>
        <position position="83"/>
    </location>
    <ligand>
        <name>K(+)</name>
        <dbReference type="ChEBI" id="CHEBI:29103"/>
    </ligand>
</feature>
<keyword evidence="9 10" id="KW-0413">Isomerase</keyword>
<evidence type="ECO:0000256" key="2">
    <source>
        <dbReference type="ARBA" id="ARBA00000909"/>
    </source>
</evidence>
<evidence type="ECO:0000256" key="7">
    <source>
        <dbReference type="ARBA" id="ARBA00022958"/>
    </source>
</evidence>
<sequence>MSESAIVSDASPSSSTPTVGYLRYIDASEAAAIDEELMSPEGCGFLLPQLMELAGLACAQAVFKCYPPHKYPNLLVAAGPGNQGGDGLVAARHAKIWGYNVQVWYPKQGKADIFVSLKKQLQAMEVDFLDEDGFDDGLMSADVVLDSIFGFSFKGPPRPPFAAALESMRDESRLEFIGRITRPPIVSVDIPSGWSVDEAPDGQSDEDVFTPDVVISLTAPKTGLKRFNGVSLLGGRFLPESIVQKYGLETLVDGYVGDDQVMDITGWTPAPEDKEGVGETQEPQP</sequence>
<keyword evidence="7 10" id="KW-0630">Potassium</keyword>
<dbReference type="GO" id="GO:0046872">
    <property type="term" value="F:metal ion binding"/>
    <property type="evidence" value="ECO:0007669"/>
    <property type="project" value="UniProtKB-KW"/>
</dbReference>
<name>A0A316UCN6_9BASI</name>
<dbReference type="PROSITE" id="PS51385">
    <property type="entry name" value="YJEF_N"/>
    <property type="match status" value="1"/>
</dbReference>
<evidence type="ECO:0000259" key="11">
    <source>
        <dbReference type="PROSITE" id="PS51385"/>
    </source>
</evidence>
<feature type="binding site" evidence="10">
    <location>
        <begin position="150"/>
        <end position="156"/>
    </location>
    <ligand>
        <name>(6S)-NADPHX</name>
        <dbReference type="ChEBI" id="CHEBI:64076"/>
    </ligand>
</feature>
<dbReference type="AlphaFoldDB" id="A0A316UCN6"/>
<dbReference type="PANTHER" id="PTHR13232:SF10">
    <property type="entry name" value="NAD(P)H-HYDRATE EPIMERASE"/>
    <property type="match status" value="1"/>
</dbReference>
<evidence type="ECO:0000256" key="1">
    <source>
        <dbReference type="ARBA" id="ARBA00000013"/>
    </source>
</evidence>
<comment type="catalytic activity">
    <reaction evidence="2 10">
        <text>(6R)-NADPHX = (6S)-NADPHX</text>
        <dbReference type="Rhea" id="RHEA:32227"/>
        <dbReference type="ChEBI" id="CHEBI:64076"/>
        <dbReference type="ChEBI" id="CHEBI:64077"/>
        <dbReference type="EC" id="5.1.99.6"/>
    </reaction>
</comment>
<keyword evidence="10" id="KW-0963">Cytoplasm</keyword>
<evidence type="ECO:0000256" key="8">
    <source>
        <dbReference type="ARBA" id="ARBA00023027"/>
    </source>
</evidence>
<feature type="binding site" evidence="10">
    <location>
        <position position="189"/>
    </location>
    <ligand>
        <name>(6S)-NADPHX</name>
        <dbReference type="ChEBI" id="CHEBI:64076"/>
    </ligand>
</feature>
<comment type="caution">
    <text evidence="10">Lacks conserved residue(s) required for the propagation of feature annotation.</text>
</comment>
<dbReference type="InterPro" id="IPR004443">
    <property type="entry name" value="YjeF_N_dom"/>
</dbReference>
<keyword evidence="5 10" id="KW-0547">Nucleotide-binding</keyword>
<dbReference type="OrthoDB" id="10064708at2759"/>
<comment type="cofactor">
    <cofactor evidence="10">
        <name>K(+)</name>
        <dbReference type="ChEBI" id="CHEBI:29103"/>
    </cofactor>
    <text evidence="10">Binds 1 potassium ion per subunit.</text>
</comment>
<evidence type="ECO:0000256" key="9">
    <source>
        <dbReference type="ARBA" id="ARBA00023235"/>
    </source>
</evidence>